<dbReference type="InterPro" id="IPR014746">
    <property type="entry name" value="Gln_synth/guanido_kin_cat_dom"/>
</dbReference>
<reference evidence="11 12" key="1">
    <citation type="submission" date="2007-05" db="EMBL/GenBank/DDBJ databases">
        <title>Complete sequence of chromosome of Acidiphilium cryptum JF-5.</title>
        <authorList>
            <consortium name="US DOE Joint Genome Institute"/>
            <person name="Copeland A."/>
            <person name="Lucas S."/>
            <person name="Lapidus A."/>
            <person name="Barry K."/>
            <person name="Detter J.C."/>
            <person name="Glavina del Rio T."/>
            <person name="Hammon N."/>
            <person name="Israni S."/>
            <person name="Dalin E."/>
            <person name="Tice H."/>
            <person name="Pitluck S."/>
            <person name="Sims D."/>
            <person name="Brettin T."/>
            <person name="Bruce D."/>
            <person name="Han C."/>
            <person name="Schmutz J."/>
            <person name="Larimer F."/>
            <person name="Land M."/>
            <person name="Hauser L."/>
            <person name="Kyrpides N."/>
            <person name="Kim E."/>
            <person name="Magnuson T."/>
            <person name="Richardson P."/>
        </authorList>
    </citation>
    <scope>NUCLEOTIDE SEQUENCE [LARGE SCALE GENOMIC DNA]</scope>
    <source>
        <strain evidence="11 12">JF-5</strain>
    </source>
</reference>
<dbReference type="NCBIfam" id="TIGR01436">
    <property type="entry name" value="glu_cys_lig_pln"/>
    <property type="match status" value="1"/>
</dbReference>
<dbReference type="GO" id="GO:0006750">
    <property type="term" value="P:glutathione biosynthetic process"/>
    <property type="evidence" value="ECO:0007669"/>
    <property type="project" value="UniProtKB-UniRule"/>
</dbReference>
<dbReference type="Proteomes" id="UP000000245">
    <property type="component" value="Chromosome"/>
</dbReference>
<comment type="pathway">
    <text evidence="1">Sulfur metabolism; glutathione biosynthesis; glutathione from L-cysteine and L-glutamate: step 1/2.</text>
</comment>
<evidence type="ECO:0000256" key="2">
    <source>
        <dbReference type="ARBA" id="ARBA00010253"/>
    </source>
</evidence>
<name>A5FZP5_ACICJ</name>
<comment type="similarity">
    <text evidence="10">Belongs to the glutamate--cysteine ligase type 2 family. EgtA subfamily.</text>
</comment>
<comment type="function">
    <text evidence="10">Catalyzes the synthesis of gamma-glutamylcysteine (gamma-GC).</text>
</comment>
<dbReference type="RefSeq" id="WP_012039689.1">
    <property type="nucleotide sequence ID" value="NC_009484.1"/>
</dbReference>
<dbReference type="eggNOG" id="COG3572">
    <property type="taxonomic scope" value="Bacteria"/>
</dbReference>
<dbReference type="InterPro" id="IPR006336">
    <property type="entry name" value="GCS2"/>
</dbReference>
<comment type="catalytic activity">
    <reaction evidence="10">
        <text>L-cysteine + L-glutamate + ATP = gamma-L-glutamyl-L-cysteine + ADP + phosphate + H(+)</text>
        <dbReference type="Rhea" id="RHEA:13285"/>
        <dbReference type="ChEBI" id="CHEBI:15378"/>
        <dbReference type="ChEBI" id="CHEBI:29985"/>
        <dbReference type="ChEBI" id="CHEBI:30616"/>
        <dbReference type="ChEBI" id="CHEBI:35235"/>
        <dbReference type="ChEBI" id="CHEBI:43474"/>
        <dbReference type="ChEBI" id="CHEBI:58173"/>
        <dbReference type="ChEBI" id="CHEBI:456216"/>
        <dbReference type="EC" id="6.3.2.2"/>
    </reaction>
</comment>
<organism evidence="11 12">
    <name type="scientific">Acidiphilium cryptum (strain JF-5)</name>
    <dbReference type="NCBI Taxonomy" id="349163"/>
    <lineage>
        <taxon>Bacteria</taxon>
        <taxon>Pseudomonadati</taxon>
        <taxon>Pseudomonadota</taxon>
        <taxon>Alphaproteobacteria</taxon>
        <taxon>Acetobacterales</taxon>
        <taxon>Acidocellaceae</taxon>
        <taxon>Acidiphilium</taxon>
    </lineage>
</organism>
<evidence type="ECO:0000256" key="1">
    <source>
        <dbReference type="ARBA" id="ARBA00005006"/>
    </source>
</evidence>
<dbReference type="SUPFAM" id="SSF55931">
    <property type="entry name" value="Glutamine synthetase/guanido kinase"/>
    <property type="match status" value="1"/>
</dbReference>
<dbReference type="GO" id="GO:0004357">
    <property type="term" value="F:glutamate-cysteine ligase activity"/>
    <property type="evidence" value="ECO:0007669"/>
    <property type="project" value="UniProtKB-UniRule"/>
</dbReference>
<dbReference type="KEGG" id="acr:Acry_1875"/>
<accession>A5FZP5</accession>
<dbReference type="Gene3D" id="3.30.590.20">
    <property type="match status" value="1"/>
</dbReference>
<evidence type="ECO:0000256" key="9">
    <source>
        <dbReference type="ARBA" id="ARBA00023157"/>
    </source>
</evidence>
<dbReference type="PIRSF" id="PIRSF017901">
    <property type="entry name" value="GCL"/>
    <property type="match status" value="1"/>
</dbReference>
<dbReference type="STRING" id="349163.Acry_1875"/>
<evidence type="ECO:0000256" key="6">
    <source>
        <dbReference type="ARBA" id="ARBA00022741"/>
    </source>
</evidence>
<keyword evidence="6 10" id="KW-0547">Nucleotide-binding</keyword>
<keyword evidence="7 10" id="KW-0067">ATP-binding</keyword>
<dbReference type="EC" id="6.3.2.2" evidence="10"/>
<dbReference type="InterPro" id="IPR011556">
    <property type="entry name" value="Glut_cys_lig_pln_type"/>
</dbReference>
<sequence length="458" mass="49941">MSNPGEADATPIDPAQPAARQLADWFAAGCKPPADFRIGTEHESFGFRRDNFAPPPYAPDGIRAVLESVAAAEGIEPILDAGNPIGLKGRGFSISLEPGGQFELSGAPLASIHETKREIDAHIARVHRIGEALGLGFAPLGFHPTARRADFDWMPKGRYAIMRAYMQKVGTRGLDMMLRTCTVQANLDFASEADMVRKMRVGLALQPLATALFANGPFVEGRPNGLLSNRADAWLDTDNARAGIPRMVFEDGFGFERYADYMLDIPMYFVYRDGRYIDVSGKSFRDFIAGRLEGLAAEPATIGDFADHTTTTFPDVRLKRFIETRGADSGNPAMLLAQPALWTGLFYDDAALDAASALIRDLSWEQIVHLRDEVPRHGLDIALPTGTLRDLARDVLAIAADGLKSRARTNAAGEDERIYLAPLEAIAHGAPTQAEHWLGRYHGAWHGDATRIFAEAAL</sequence>
<protein>
    <recommendedName>
        <fullName evidence="10">Glutamate--cysteine ligase</fullName>
        <ecNumber evidence="10">6.3.2.2</ecNumber>
    </recommendedName>
</protein>
<evidence type="ECO:0000256" key="5">
    <source>
        <dbReference type="ARBA" id="ARBA00022684"/>
    </source>
</evidence>
<evidence type="ECO:0000256" key="10">
    <source>
        <dbReference type="PIRNR" id="PIRNR017901"/>
    </source>
</evidence>
<evidence type="ECO:0000313" key="11">
    <source>
        <dbReference type="EMBL" id="ABQ31077.1"/>
    </source>
</evidence>
<evidence type="ECO:0000256" key="8">
    <source>
        <dbReference type="ARBA" id="ARBA00022946"/>
    </source>
</evidence>
<comment type="subunit">
    <text evidence="3">Homodimer or monomer when oxidized or reduced, respectively.</text>
</comment>
<dbReference type="AlphaFoldDB" id="A5FZP5"/>
<dbReference type="PANTHER" id="PTHR34378:SF1">
    <property type="entry name" value="GLUTAMATE--CYSTEINE LIGASE, CHLOROPLASTIC"/>
    <property type="match status" value="1"/>
</dbReference>
<evidence type="ECO:0000313" key="12">
    <source>
        <dbReference type="Proteomes" id="UP000000245"/>
    </source>
</evidence>
<dbReference type="GO" id="GO:0005524">
    <property type="term" value="F:ATP binding"/>
    <property type="evidence" value="ECO:0007669"/>
    <property type="project" value="UniProtKB-UniRule"/>
</dbReference>
<keyword evidence="12" id="KW-1185">Reference proteome</keyword>
<evidence type="ECO:0000256" key="7">
    <source>
        <dbReference type="ARBA" id="ARBA00022840"/>
    </source>
</evidence>
<dbReference type="PANTHER" id="PTHR34378">
    <property type="entry name" value="GLUTAMATE--CYSTEINE LIGASE, CHLOROPLASTIC"/>
    <property type="match status" value="1"/>
</dbReference>
<evidence type="ECO:0000256" key="4">
    <source>
        <dbReference type="ARBA" id="ARBA00022598"/>
    </source>
</evidence>
<dbReference type="Pfam" id="PF04107">
    <property type="entry name" value="GCS2"/>
    <property type="match status" value="1"/>
</dbReference>
<dbReference type="EMBL" id="CP000697">
    <property type="protein sequence ID" value="ABQ31077.1"/>
    <property type="molecule type" value="Genomic_DNA"/>
</dbReference>
<keyword evidence="4 10" id="KW-0436">Ligase</keyword>
<comment type="similarity">
    <text evidence="2">Belongs to the carboxylate-amine ligase family. Glutamate--cysteine ligase type 2 subfamily.</text>
</comment>
<dbReference type="HOGENOM" id="CLU_026610_1_0_5"/>
<gene>
    <name evidence="11" type="ordered locus">Acry_1875</name>
</gene>
<evidence type="ECO:0000256" key="3">
    <source>
        <dbReference type="ARBA" id="ARBA00011153"/>
    </source>
</evidence>
<keyword evidence="9" id="KW-1015">Disulfide bond</keyword>
<proteinExistence type="inferred from homology"/>
<dbReference type="InterPro" id="IPR035434">
    <property type="entry name" value="GCL_bact_plant"/>
</dbReference>
<keyword evidence="8" id="KW-0809">Transit peptide</keyword>
<keyword evidence="5" id="KW-0317">Glutathione biosynthesis</keyword>